<dbReference type="InterPro" id="IPR016181">
    <property type="entry name" value="Acyl_CoA_acyltransferase"/>
</dbReference>
<gene>
    <name evidence="4" type="ORF">FPZ08_09655</name>
</gene>
<dbReference type="AlphaFoldDB" id="A0A5B8LTK3"/>
<dbReference type="GO" id="GO:0016747">
    <property type="term" value="F:acyltransferase activity, transferring groups other than amino-acyl groups"/>
    <property type="evidence" value="ECO:0007669"/>
    <property type="project" value="InterPro"/>
</dbReference>
<organism evidence="4 5">
    <name type="scientific">Devosia ginsengisoli</name>
    <dbReference type="NCBI Taxonomy" id="400770"/>
    <lineage>
        <taxon>Bacteria</taxon>
        <taxon>Pseudomonadati</taxon>
        <taxon>Pseudomonadota</taxon>
        <taxon>Alphaproteobacteria</taxon>
        <taxon>Hyphomicrobiales</taxon>
        <taxon>Devosiaceae</taxon>
        <taxon>Devosia</taxon>
    </lineage>
</organism>
<keyword evidence="5" id="KW-1185">Reference proteome</keyword>
<dbReference type="CDD" id="cd04301">
    <property type="entry name" value="NAT_SF"/>
    <property type="match status" value="1"/>
</dbReference>
<dbReference type="EMBL" id="CP042304">
    <property type="protein sequence ID" value="QDZ10994.1"/>
    <property type="molecule type" value="Genomic_DNA"/>
</dbReference>
<protein>
    <submittedName>
        <fullName evidence="4">GNAT family N-acetyltransferase</fullName>
    </submittedName>
</protein>
<dbReference type="KEGG" id="dea:FPZ08_09655"/>
<dbReference type="Proteomes" id="UP000315364">
    <property type="component" value="Chromosome"/>
</dbReference>
<evidence type="ECO:0000259" key="3">
    <source>
        <dbReference type="PROSITE" id="PS51186"/>
    </source>
</evidence>
<dbReference type="OrthoDB" id="9803907at2"/>
<proteinExistence type="predicted"/>
<dbReference type="Gene3D" id="3.40.630.30">
    <property type="match status" value="1"/>
</dbReference>
<sequence length="158" mass="16887">MGRAEAAVTESYLRLRKRLDGPLPVPAWPQGITPAAFDAVDPRLLHALLDEAFPGGLIAPFEDWYGNLTTDSEFDPALCVPALTGDGRVAGFVQCWTSGFVKDLAVAPGYRGQGLGAALMLHAFALFAARGTPHVDLKVQLAEAPARRLYARLGMVEA</sequence>
<keyword evidence="2" id="KW-0012">Acyltransferase</keyword>
<dbReference type="PANTHER" id="PTHR43877:SF2">
    <property type="entry name" value="AMINOALKYLPHOSPHONATE N-ACETYLTRANSFERASE-RELATED"/>
    <property type="match status" value="1"/>
</dbReference>
<dbReference type="Pfam" id="PF00583">
    <property type="entry name" value="Acetyltransf_1"/>
    <property type="match status" value="1"/>
</dbReference>
<feature type="domain" description="N-acetyltransferase" evidence="3">
    <location>
        <begin position="32"/>
        <end position="158"/>
    </location>
</feature>
<name>A0A5B8LTK3_9HYPH</name>
<dbReference type="InterPro" id="IPR000182">
    <property type="entry name" value="GNAT_dom"/>
</dbReference>
<evidence type="ECO:0000313" key="4">
    <source>
        <dbReference type="EMBL" id="QDZ10994.1"/>
    </source>
</evidence>
<evidence type="ECO:0000256" key="1">
    <source>
        <dbReference type="ARBA" id="ARBA00022679"/>
    </source>
</evidence>
<keyword evidence="1 4" id="KW-0808">Transferase</keyword>
<accession>A0A5B8LTK3</accession>
<evidence type="ECO:0000313" key="5">
    <source>
        <dbReference type="Proteomes" id="UP000315364"/>
    </source>
</evidence>
<evidence type="ECO:0000256" key="2">
    <source>
        <dbReference type="ARBA" id="ARBA00023315"/>
    </source>
</evidence>
<dbReference type="InterPro" id="IPR050832">
    <property type="entry name" value="Bact_Acetyltransf"/>
</dbReference>
<dbReference type="PROSITE" id="PS51186">
    <property type="entry name" value="GNAT"/>
    <property type="match status" value="1"/>
</dbReference>
<dbReference type="PANTHER" id="PTHR43877">
    <property type="entry name" value="AMINOALKYLPHOSPHONATE N-ACETYLTRANSFERASE-RELATED-RELATED"/>
    <property type="match status" value="1"/>
</dbReference>
<dbReference type="SUPFAM" id="SSF55729">
    <property type="entry name" value="Acyl-CoA N-acyltransferases (Nat)"/>
    <property type="match status" value="1"/>
</dbReference>
<reference evidence="4 5" key="1">
    <citation type="submission" date="2019-07" db="EMBL/GenBank/DDBJ databases">
        <title>Full genome sequence of Devosia sp. Gsoil 520.</title>
        <authorList>
            <person name="Im W.-T."/>
        </authorList>
    </citation>
    <scope>NUCLEOTIDE SEQUENCE [LARGE SCALE GENOMIC DNA]</scope>
    <source>
        <strain evidence="4 5">Gsoil 520</strain>
    </source>
</reference>